<sequence length="88" mass="10587">MSTSNEEKHIMSTSNEESEEAREFEYNLLNECDVERFDQKIGLYLRSLEKISNNEEGERQQKAQILLERYKNVSLELLRIWWCGRDLE</sequence>
<reference evidence="1" key="1">
    <citation type="submission" date="2021-06" db="EMBL/GenBank/DDBJ databases">
        <authorList>
            <person name="Kallberg Y."/>
            <person name="Tangrot J."/>
            <person name="Rosling A."/>
        </authorList>
    </citation>
    <scope>NUCLEOTIDE SEQUENCE</scope>
    <source>
        <strain evidence="1">AU212A</strain>
    </source>
</reference>
<accession>A0ACA9NFT8</accession>
<keyword evidence="2" id="KW-1185">Reference proteome</keyword>
<organism evidence="1 2">
    <name type="scientific">Scutellospora calospora</name>
    <dbReference type="NCBI Taxonomy" id="85575"/>
    <lineage>
        <taxon>Eukaryota</taxon>
        <taxon>Fungi</taxon>
        <taxon>Fungi incertae sedis</taxon>
        <taxon>Mucoromycota</taxon>
        <taxon>Glomeromycotina</taxon>
        <taxon>Glomeromycetes</taxon>
        <taxon>Diversisporales</taxon>
        <taxon>Gigasporaceae</taxon>
        <taxon>Scutellospora</taxon>
    </lineage>
</organism>
<evidence type="ECO:0000313" key="1">
    <source>
        <dbReference type="EMBL" id="CAG8652058.1"/>
    </source>
</evidence>
<proteinExistence type="predicted"/>
<name>A0ACA9NFT8_9GLOM</name>
<dbReference type="Proteomes" id="UP000789860">
    <property type="component" value="Unassembled WGS sequence"/>
</dbReference>
<protein>
    <submittedName>
        <fullName evidence="1">8002_t:CDS:1</fullName>
    </submittedName>
</protein>
<gene>
    <name evidence="1" type="ORF">SCALOS_LOCUS8699</name>
</gene>
<dbReference type="EMBL" id="CAJVPM010024041">
    <property type="protein sequence ID" value="CAG8652058.1"/>
    <property type="molecule type" value="Genomic_DNA"/>
</dbReference>
<feature type="non-terminal residue" evidence="1">
    <location>
        <position position="88"/>
    </location>
</feature>
<evidence type="ECO:0000313" key="2">
    <source>
        <dbReference type="Proteomes" id="UP000789860"/>
    </source>
</evidence>
<comment type="caution">
    <text evidence="1">The sequence shown here is derived from an EMBL/GenBank/DDBJ whole genome shotgun (WGS) entry which is preliminary data.</text>
</comment>